<feature type="transmembrane region" description="Helical" evidence="2">
    <location>
        <begin position="116"/>
        <end position="135"/>
    </location>
</feature>
<keyword evidence="2" id="KW-0472">Membrane</keyword>
<feature type="transmembrane region" description="Helical" evidence="2">
    <location>
        <begin position="150"/>
        <end position="173"/>
    </location>
</feature>
<evidence type="ECO:0000313" key="3">
    <source>
        <dbReference type="EMBL" id="JAS75174.1"/>
    </source>
</evidence>
<feature type="compositionally biased region" description="Polar residues" evidence="1">
    <location>
        <begin position="462"/>
        <end position="477"/>
    </location>
</feature>
<accession>A0A1B6HKG4</accession>
<keyword evidence="2" id="KW-1133">Transmembrane helix</keyword>
<gene>
    <name evidence="3" type="ORF">g.8343</name>
</gene>
<reference evidence="3" key="1">
    <citation type="submission" date="2015-11" db="EMBL/GenBank/DDBJ databases">
        <title>De novo transcriptome assembly of four potential Pierce s Disease insect vectors from Arizona vineyards.</title>
        <authorList>
            <person name="Tassone E.E."/>
        </authorList>
    </citation>
    <scope>NUCLEOTIDE SEQUENCE</scope>
</reference>
<organism evidence="3">
    <name type="scientific">Homalodisca liturata</name>
    <dbReference type="NCBI Taxonomy" id="320908"/>
    <lineage>
        <taxon>Eukaryota</taxon>
        <taxon>Metazoa</taxon>
        <taxon>Ecdysozoa</taxon>
        <taxon>Arthropoda</taxon>
        <taxon>Hexapoda</taxon>
        <taxon>Insecta</taxon>
        <taxon>Pterygota</taxon>
        <taxon>Neoptera</taxon>
        <taxon>Paraneoptera</taxon>
        <taxon>Hemiptera</taxon>
        <taxon>Auchenorrhyncha</taxon>
        <taxon>Membracoidea</taxon>
        <taxon>Cicadellidae</taxon>
        <taxon>Cicadellinae</taxon>
        <taxon>Proconiini</taxon>
        <taxon>Homalodisca</taxon>
    </lineage>
</organism>
<sequence>MFSIIEKIIIRMEKVPIILLLTLATLVMMSFEALFSKIMKKMLARIRFSPWNRNYFISAIWNLSFILVSSMIIIMMIDGSLTDLFLPIAGNIDLNEELVCCKTHQHKQHQIDVSGVTSGFVMHFGYFMSSTIYAIGEKSYKSLEFLRKQIIFAIILLTYYSKCPLYGLCILLLSHRSSLLQNATKLCVLVGHHTNSLKLAAFSLGIFVYYGAIWFVSFVIELPMFLSRNKTIESSMMFAELNLLIIIHGLVVMYVIISLLEGPCSRMIIAYISHAPDSEKNLKFYLFGANLAHRMTSSVSASNRRDMVRQKSRALIQVIKTTIVLKRKLREARDRMAVRRAIQEAAAVLEVPSQGTAHFQETPRRPKRLIKNKDRTSARQRTMGQPLLHRNEIASPTIIDLQTEQPETSQPIPPLVDSSEESLLAYQSQAQRQRRPLRKREETNLDQQSSLPRSTTEEGETDTVSLQSVLSRDTPQHSYMLRPRPGTSRMPSLRGKRSRLE</sequence>
<dbReference type="AlphaFoldDB" id="A0A1B6HKG4"/>
<feature type="region of interest" description="Disordered" evidence="1">
    <location>
        <begin position="426"/>
        <end position="501"/>
    </location>
</feature>
<keyword evidence="2" id="KW-0812">Transmembrane</keyword>
<feature type="transmembrane region" description="Helical" evidence="2">
    <location>
        <begin position="241"/>
        <end position="260"/>
    </location>
</feature>
<feature type="transmembrane region" description="Helical" evidence="2">
    <location>
        <begin position="199"/>
        <end position="220"/>
    </location>
</feature>
<name>A0A1B6HKG4_9HEMI</name>
<evidence type="ECO:0000256" key="1">
    <source>
        <dbReference type="SAM" id="MobiDB-lite"/>
    </source>
</evidence>
<feature type="region of interest" description="Disordered" evidence="1">
    <location>
        <begin position="355"/>
        <end position="393"/>
    </location>
</feature>
<protein>
    <submittedName>
        <fullName evidence="3">Uncharacterized protein</fullName>
    </submittedName>
</protein>
<evidence type="ECO:0000256" key="2">
    <source>
        <dbReference type="SAM" id="Phobius"/>
    </source>
</evidence>
<feature type="transmembrane region" description="Helical" evidence="2">
    <location>
        <begin position="55"/>
        <end position="77"/>
    </location>
</feature>
<feature type="compositionally biased region" description="Polar residues" evidence="1">
    <location>
        <begin position="445"/>
        <end position="454"/>
    </location>
</feature>
<feature type="transmembrane region" description="Helical" evidence="2">
    <location>
        <begin position="15"/>
        <end position="35"/>
    </location>
</feature>
<dbReference type="EMBL" id="GECU01032532">
    <property type="protein sequence ID" value="JAS75174.1"/>
    <property type="molecule type" value="Transcribed_RNA"/>
</dbReference>
<proteinExistence type="predicted"/>